<feature type="region of interest" description="Disordered" evidence="1">
    <location>
        <begin position="147"/>
        <end position="211"/>
    </location>
</feature>
<accession>F4S9R3</accession>
<evidence type="ECO:0000256" key="1">
    <source>
        <dbReference type="SAM" id="MobiDB-lite"/>
    </source>
</evidence>
<dbReference type="Proteomes" id="UP000001072">
    <property type="component" value="Unassembled WGS sequence"/>
</dbReference>
<organism evidence="3">
    <name type="scientific">Melampsora larici-populina (strain 98AG31 / pathotype 3-4-7)</name>
    <name type="common">Poplar leaf rust fungus</name>
    <dbReference type="NCBI Taxonomy" id="747676"/>
    <lineage>
        <taxon>Eukaryota</taxon>
        <taxon>Fungi</taxon>
        <taxon>Dikarya</taxon>
        <taxon>Basidiomycota</taxon>
        <taxon>Pucciniomycotina</taxon>
        <taxon>Pucciniomycetes</taxon>
        <taxon>Pucciniales</taxon>
        <taxon>Melampsoraceae</taxon>
        <taxon>Melampsora</taxon>
    </lineage>
</organism>
<name>F4S9R3_MELLP</name>
<dbReference type="GeneID" id="18924968"/>
<keyword evidence="3" id="KW-1185">Reference proteome</keyword>
<dbReference type="KEGG" id="mlr:MELLADRAFT_113401"/>
<sequence length="242" mass="26553">MTMKQEAAARQQNAKSETASRTVALVVWTGSKLHTSMDIVVTYPVNMRKLLILFPKVNPDICHDVERHLASVSTGGKKASMSLCAFIQRKSTSTHKNKGPATIINLRSSAEPESELSTPLAQRTITQLLQYTPQFDTMITSPLAGHHVSRQNNKRHRSPSLNNPNIELSPPEDEPNKLSINGPSINNSNFKQPPPEDDPNGHLAQPSRPAKSLTPASINFLLSGGRQTTHVLPRLIVVRPNA</sequence>
<dbReference type="HOGENOM" id="CLU_1147410_0_0_1"/>
<proteinExistence type="predicted"/>
<feature type="compositionally biased region" description="Polar residues" evidence="1">
    <location>
        <begin position="178"/>
        <end position="191"/>
    </location>
</feature>
<gene>
    <name evidence="2" type="ORF">MELLADRAFT_113401</name>
</gene>
<evidence type="ECO:0000313" key="2">
    <source>
        <dbReference type="EMBL" id="EGF98620.1"/>
    </source>
</evidence>
<evidence type="ECO:0000313" key="3">
    <source>
        <dbReference type="Proteomes" id="UP000001072"/>
    </source>
</evidence>
<dbReference type="AlphaFoldDB" id="F4S9R3"/>
<dbReference type="VEuPathDB" id="FungiDB:MELLADRAFT_113401"/>
<dbReference type="RefSeq" id="XP_007418111.1">
    <property type="nucleotide sequence ID" value="XM_007418049.1"/>
</dbReference>
<dbReference type="InParanoid" id="F4S9R3"/>
<feature type="compositionally biased region" description="Basic residues" evidence="1">
    <location>
        <begin position="147"/>
        <end position="158"/>
    </location>
</feature>
<protein>
    <submittedName>
        <fullName evidence="2">Uncharacterized protein</fullName>
    </submittedName>
</protein>
<dbReference type="EMBL" id="GL883172">
    <property type="protein sequence ID" value="EGF98620.1"/>
    <property type="molecule type" value="Genomic_DNA"/>
</dbReference>
<reference evidence="3" key="1">
    <citation type="journal article" date="2011" name="Proc. Natl. Acad. Sci. U.S.A.">
        <title>Obligate biotrophy features unraveled by the genomic analysis of rust fungi.</title>
        <authorList>
            <person name="Duplessis S."/>
            <person name="Cuomo C.A."/>
            <person name="Lin Y.-C."/>
            <person name="Aerts A."/>
            <person name="Tisserant E."/>
            <person name="Veneault-Fourrey C."/>
            <person name="Joly D.L."/>
            <person name="Hacquard S."/>
            <person name="Amselem J."/>
            <person name="Cantarel B.L."/>
            <person name="Chiu R."/>
            <person name="Coutinho P.M."/>
            <person name="Feau N."/>
            <person name="Field M."/>
            <person name="Frey P."/>
            <person name="Gelhaye E."/>
            <person name="Goldberg J."/>
            <person name="Grabherr M.G."/>
            <person name="Kodira C.D."/>
            <person name="Kohler A."/>
            <person name="Kuees U."/>
            <person name="Lindquist E.A."/>
            <person name="Lucas S.M."/>
            <person name="Mago R."/>
            <person name="Mauceli E."/>
            <person name="Morin E."/>
            <person name="Murat C."/>
            <person name="Pangilinan J.L."/>
            <person name="Park R."/>
            <person name="Pearson M."/>
            <person name="Quesneville H."/>
            <person name="Rouhier N."/>
            <person name="Sakthikumar S."/>
            <person name="Salamov A.A."/>
            <person name="Schmutz J."/>
            <person name="Selles B."/>
            <person name="Shapiro H."/>
            <person name="Tanguay P."/>
            <person name="Tuskan G.A."/>
            <person name="Henrissat B."/>
            <person name="Van de Peer Y."/>
            <person name="Rouze P."/>
            <person name="Ellis J.G."/>
            <person name="Dodds P.N."/>
            <person name="Schein J.E."/>
            <person name="Zhong S."/>
            <person name="Hamelin R.C."/>
            <person name="Grigoriev I.V."/>
            <person name="Szabo L.J."/>
            <person name="Martin F."/>
        </authorList>
    </citation>
    <scope>NUCLEOTIDE SEQUENCE [LARGE SCALE GENOMIC DNA]</scope>
    <source>
        <strain evidence="3">98AG31 / pathotype 3-4-7</strain>
    </source>
</reference>